<feature type="compositionally biased region" description="Polar residues" evidence="1">
    <location>
        <begin position="78"/>
        <end position="90"/>
    </location>
</feature>
<protein>
    <submittedName>
        <fullName evidence="2">Uncharacterized protein</fullName>
    </submittedName>
</protein>
<dbReference type="EMBL" id="BFEA01000027">
    <property type="protein sequence ID" value="GBG62311.1"/>
    <property type="molecule type" value="Genomic_DNA"/>
</dbReference>
<evidence type="ECO:0000256" key="1">
    <source>
        <dbReference type="SAM" id="MobiDB-lite"/>
    </source>
</evidence>
<evidence type="ECO:0000313" key="3">
    <source>
        <dbReference type="Proteomes" id="UP000265515"/>
    </source>
</evidence>
<feature type="region of interest" description="Disordered" evidence="1">
    <location>
        <begin position="317"/>
        <end position="382"/>
    </location>
</feature>
<organism evidence="2 3">
    <name type="scientific">Chara braunii</name>
    <name type="common">Braun's stonewort</name>
    <dbReference type="NCBI Taxonomy" id="69332"/>
    <lineage>
        <taxon>Eukaryota</taxon>
        <taxon>Viridiplantae</taxon>
        <taxon>Streptophyta</taxon>
        <taxon>Charophyceae</taxon>
        <taxon>Charales</taxon>
        <taxon>Characeae</taxon>
        <taxon>Chara</taxon>
    </lineage>
</organism>
<reference evidence="2 3" key="1">
    <citation type="journal article" date="2018" name="Cell">
        <title>The Chara Genome: Secondary Complexity and Implications for Plant Terrestrialization.</title>
        <authorList>
            <person name="Nishiyama T."/>
            <person name="Sakayama H."/>
            <person name="Vries J.D."/>
            <person name="Buschmann H."/>
            <person name="Saint-Marcoux D."/>
            <person name="Ullrich K.K."/>
            <person name="Haas F.B."/>
            <person name="Vanderstraeten L."/>
            <person name="Becker D."/>
            <person name="Lang D."/>
            <person name="Vosolsobe S."/>
            <person name="Rombauts S."/>
            <person name="Wilhelmsson P.K.I."/>
            <person name="Janitza P."/>
            <person name="Kern R."/>
            <person name="Heyl A."/>
            <person name="Rumpler F."/>
            <person name="Villalobos L.I.A.C."/>
            <person name="Clay J.M."/>
            <person name="Skokan R."/>
            <person name="Toyoda A."/>
            <person name="Suzuki Y."/>
            <person name="Kagoshima H."/>
            <person name="Schijlen E."/>
            <person name="Tajeshwar N."/>
            <person name="Catarino B."/>
            <person name="Hetherington A.J."/>
            <person name="Saltykova A."/>
            <person name="Bonnot C."/>
            <person name="Breuninger H."/>
            <person name="Symeonidi A."/>
            <person name="Radhakrishnan G.V."/>
            <person name="Van Nieuwerburgh F."/>
            <person name="Deforce D."/>
            <person name="Chang C."/>
            <person name="Karol K.G."/>
            <person name="Hedrich R."/>
            <person name="Ulvskov P."/>
            <person name="Glockner G."/>
            <person name="Delwiche C.F."/>
            <person name="Petrasek J."/>
            <person name="Van de Peer Y."/>
            <person name="Friml J."/>
            <person name="Beilby M."/>
            <person name="Dolan L."/>
            <person name="Kohara Y."/>
            <person name="Sugano S."/>
            <person name="Fujiyama A."/>
            <person name="Delaux P.-M."/>
            <person name="Quint M."/>
            <person name="TheiBen G."/>
            <person name="Hagemann M."/>
            <person name="Harholt J."/>
            <person name="Dunand C."/>
            <person name="Zachgo S."/>
            <person name="Langdale J."/>
            <person name="Maumus F."/>
            <person name="Straeten D.V.D."/>
            <person name="Gould S.B."/>
            <person name="Rensing S.A."/>
        </authorList>
    </citation>
    <scope>NUCLEOTIDE SEQUENCE [LARGE SCALE GENOMIC DNA]</scope>
    <source>
        <strain evidence="2 3">S276</strain>
    </source>
</reference>
<proteinExistence type="predicted"/>
<comment type="caution">
    <text evidence="2">The sequence shown here is derived from an EMBL/GenBank/DDBJ whole genome shotgun (WGS) entry which is preliminary data.</text>
</comment>
<sequence>MHMERTHNKKTNTIVGIKTSPNQFDLLVKAEEFSKYAAFRYVEKKRSREQGIKDKDKDITQVDSKDALCDVRSKKWKTSMNPNKKGNSRSQAEKRPAEKSARSELEQEIAVVEAQTKKLKKLNTAYEAEFFTLKQIADGKAPEVLGQAQSARPRPLLAARFIEEKREWQVTTDVSFAIPRIGKGQNVALVLQEKITTAYPLGVFEIEAPEQGNETLREPQEDLRELDNKINPRSPRSFTLLIAKMPVCTKLRSGMKWRSWNTVTAIPYNVMSGIGVPAELSAAALAELISKGIFEVDDDLDSRSFAIDMERYYRDECSDREMEEGEDEWDMDEEEQEEGTPPTKGGSDNIGEYRLEDSLTHTQSDSPDGAIESMETGGSGAT</sequence>
<feature type="compositionally biased region" description="Basic and acidic residues" evidence="1">
    <location>
        <begin position="91"/>
        <end position="104"/>
    </location>
</feature>
<keyword evidence="3" id="KW-1185">Reference proteome</keyword>
<dbReference type="AlphaFoldDB" id="A0A388JWX4"/>
<name>A0A388JWX4_CHABU</name>
<evidence type="ECO:0000313" key="2">
    <source>
        <dbReference type="EMBL" id="GBG62311.1"/>
    </source>
</evidence>
<gene>
    <name evidence="2" type="ORF">CBR_g29919</name>
</gene>
<accession>A0A388JWX4</accession>
<feature type="region of interest" description="Disordered" evidence="1">
    <location>
        <begin position="71"/>
        <end position="104"/>
    </location>
</feature>
<feature type="compositionally biased region" description="Acidic residues" evidence="1">
    <location>
        <begin position="321"/>
        <end position="338"/>
    </location>
</feature>
<dbReference type="Gramene" id="GBG62311">
    <property type="protein sequence ID" value="GBG62311"/>
    <property type="gene ID" value="CBR_g29919"/>
</dbReference>
<dbReference type="Proteomes" id="UP000265515">
    <property type="component" value="Unassembled WGS sequence"/>
</dbReference>